<dbReference type="InterPro" id="IPR048395">
    <property type="entry name" value="Glyco_hydro_31_C"/>
</dbReference>
<keyword evidence="11" id="KW-1185">Reference proteome</keyword>
<evidence type="ECO:0000313" key="10">
    <source>
        <dbReference type="EMBL" id="USW51789.1"/>
    </source>
</evidence>
<organism evidence="10 11">
    <name type="scientific">Septoria linicola</name>
    <dbReference type="NCBI Taxonomy" id="215465"/>
    <lineage>
        <taxon>Eukaryota</taxon>
        <taxon>Fungi</taxon>
        <taxon>Dikarya</taxon>
        <taxon>Ascomycota</taxon>
        <taxon>Pezizomycotina</taxon>
        <taxon>Dothideomycetes</taxon>
        <taxon>Dothideomycetidae</taxon>
        <taxon>Mycosphaerellales</taxon>
        <taxon>Mycosphaerellaceae</taxon>
        <taxon>Septoria</taxon>
    </lineage>
</organism>
<dbReference type="SUPFAM" id="SSF51011">
    <property type="entry name" value="Glycosyl hydrolase domain"/>
    <property type="match status" value="1"/>
</dbReference>
<dbReference type="InterPro" id="IPR013780">
    <property type="entry name" value="Glyco_hydro_b"/>
</dbReference>
<reference evidence="10" key="1">
    <citation type="submission" date="2022-06" db="EMBL/GenBank/DDBJ databases">
        <title>Complete genome sequences of two strains of the flax pathogen Septoria linicola.</title>
        <authorList>
            <person name="Lapalu N."/>
            <person name="Simon A."/>
            <person name="Demenou B."/>
            <person name="Paumier D."/>
            <person name="Guillot M.-P."/>
            <person name="Gout L."/>
            <person name="Valade R."/>
        </authorList>
    </citation>
    <scope>NUCLEOTIDE SEQUENCE</scope>
    <source>
        <strain evidence="10">SE15195</strain>
    </source>
</reference>
<evidence type="ECO:0000256" key="1">
    <source>
        <dbReference type="ARBA" id="ARBA00007806"/>
    </source>
</evidence>
<dbReference type="PANTHER" id="PTHR43053:SF4">
    <property type="entry name" value="MYOGENESIS-REGULATING GLYCOSIDASE"/>
    <property type="match status" value="1"/>
</dbReference>
<dbReference type="Pfam" id="PF01055">
    <property type="entry name" value="Glyco_hydro_31_2nd"/>
    <property type="match status" value="1"/>
</dbReference>
<dbReference type="SUPFAM" id="SSF74650">
    <property type="entry name" value="Galactose mutarotase-like"/>
    <property type="match status" value="1"/>
</dbReference>
<dbReference type="Proteomes" id="UP001056384">
    <property type="component" value="Chromosome 3"/>
</dbReference>
<feature type="domain" description="Glycoside hydrolase family 31 N-terminal" evidence="8">
    <location>
        <begin position="57"/>
        <end position="236"/>
    </location>
</feature>
<dbReference type="GO" id="GO:0005975">
    <property type="term" value="P:carbohydrate metabolic process"/>
    <property type="evidence" value="ECO:0007669"/>
    <property type="project" value="InterPro"/>
</dbReference>
<dbReference type="FunFam" id="3.20.20.80:FF:000053">
    <property type="entry name" value="Alpha-xylosidase YicI"/>
    <property type="match status" value="1"/>
</dbReference>
<dbReference type="Pfam" id="PF21365">
    <property type="entry name" value="Glyco_hydro_31_3rd"/>
    <property type="match status" value="1"/>
</dbReference>
<feature type="domain" description="Glycoside hydrolase family 31 TIM barrel" evidence="7">
    <location>
        <begin position="282"/>
        <end position="605"/>
    </location>
</feature>
<dbReference type="InterPro" id="IPR050985">
    <property type="entry name" value="Alpha-glycosidase_related"/>
</dbReference>
<evidence type="ECO:0000313" key="11">
    <source>
        <dbReference type="Proteomes" id="UP001056384"/>
    </source>
</evidence>
<dbReference type="InterPro" id="IPR025887">
    <property type="entry name" value="Glyco_hydro_31_N_dom"/>
</dbReference>
<protein>
    <recommendedName>
        <fullName evidence="5">alpha-D-xyloside xylohydrolase</fullName>
        <ecNumber evidence="5">3.2.1.177</ecNumber>
    </recommendedName>
</protein>
<dbReference type="AlphaFoldDB" id="A0A9Q9AP25"/>
<dbReference type="InterPro" id="IPR017853">
    <property type="entry name" value="GH"/>
</dbReference>
<dbReference type="PANTHER" id="PTHR43053">
    <property type="entry name" value="GLYCOSIDASE FAMILY 31"/>
    <property type="match status" value="1"/>
</dbReference>
<evidence type="ECO:0000259" key="9">
    <source>
        <dbReference type="Pfam" id="PF21365"/>
    </source>
</evidence>
<comment type="catalytic activity">
    <reaction evidence="4">
        <text>Hydrolysis of terminal, non-reducing alpha-D-xylose residues with release of alpha-D-xylose.</text>
        <dbReference type="EC" id="3.2.1.177"/>
    </reaction>
</comment>
<dbReference type="NCBIfam" id="NF007940">
    <property type="entry name" value="PRK10658.1"/>
    <property type="match status" value="1"/>
</dbReference>
<evidence type="ECO:0000259" key="8">
    <source>
        <dbReference type="Pfam" id="PF13802"/>
    </source>
</evidence>
<dbReference type="CDD" id="cd06593">
    <property type="entry name" value="GH31_xylosidase_YicI"/>
    <property type="match status" value="1"/>
</dbReference>
<dbReference type="InterPro" id="IPR011013">
    <property type="entry name" value="Gal_mutarotase_sf_dom"/>
</dbReference>
<proteinExistence type="inferred from homology"/>
<dbReference type="EMBL" id="CP099420">
    <property type="protein sequence ID" value="USW51789.1"/>
    <property type="molecule type" value="Genomic_DNA"/>
</dbReference>
<feature type="domain" description="Glycosyl hydrolase family 31 C-terminal" evidence="9">
    <location>
        <begin position="618"/>
        <end position="699"/>
    </location>
</feature>
<dbReference type="SUPFAM" id="SSF51445">
    <property type="entry name" value="(Trans)glycosidases"/>
    <property type="match status" value="1"/>
</dbReference>
<dbReference type="GO" id="GO:0061634">
    <property type="term" value="F:alpha-D-xyloside xylohydrolase"/>
    <property type="evidence" value="ECO:0007669"/>
    <property type="project" value="UniProtKB-EC"/>
</dbReference>
<evidence type="ECO:0000256" key="6">
    <source>
        <dbReference type="RuleBase" id="RU361185"/>
    </source>
</evidence>
<dbReference type="InterPro" id="IPR000322">
    <property type="entry name" value="Glyco_hydro_31_TIM"/>
</dbReference>
<gene>
    <name evidence="10" type="ORF">Slin15195_G051080</name>
</gene>
<evidence type="ECO:0000256" key="5">
    <source>
        <dbReference type="ARBA" id="ARBA00066962"/>
    </source>
</evidence>
<dbReference type="Gene3D" id="2.60.40.1180">
    <property type="entry name" value="Golgi alpha-mannosidase II"/>
    <property type="match status" value="1"/>
</dbReference>
<keyword evidence="2 6" id="KW-0378">Hydrolase</keyword>
<evidence type="ECO:0000256" key="2">
    <source>
        <dbReference type="ARBA" id="ARBA00022801"/>
    </source>
</evidence>
<evidence type="ECO:0000256" key="3">
    <source>
        <dbReference type="ARBA" id="ARBA00023295"/>
    </source>
</evidence>
<dbReference type="GO" id="GO:0030246">
    <property type="term" value="F:carbohydrate binding"/>
    <property type="evidence" value="ECO:0007669"/>
    <property type="project" value="InterPro"/>
</dbReference>
<dbReference type="EC" id="3.2.1.177" evidence="5"/>
<keyword evidence="3 6" id="KW-0326">Glycosidase</keyword>
<dbReference type="Gene3D" id="2.60.40.1760">
    <property type="entry name" value="glycosyl hydrolase (family 31)"/>
    <property type="match status" value="1"/>
</dbReference>
<comment type="similarity">
    <text evidence="1 6">Belongs to the glycosyl hydrolase 31 family.</text>
</comment>
<name>A0A9Q9AP25_9PEZI</name>
<accession>A0A9Q9AP25</accession>
<dbReference type="CDD" id="cd14752">
    <property type="entry name" value="GH31_N"/>
    <property type="match status" value="1"/>
</dbReference>
<evidence type="ECO:0000259" key="7">
    <source>
        <dbReference type="Pfam" id="PF01055"/>
    </source>
</evidence>
<dbReference type="Pfam" id="PF13802">
    <property type="entry name" value="Gal_mutarotas_2"/>
    <property type="match status" value="1"/>
</dbReference>
<sequence length="774" mass="87444">MKFRDGMWLVAQDKRVEYAEEVYSSIASQNGDKLSLLCPTTPIRSRGDTLNRPTLTVDLEAVTDGIMSVEVTHWHGATNKGPHYDLFPHGKPADLNSCITKSSTGTTLSSGSISATLSSAPHTFDIRFHSTDGKHNLTSLLNRSIAFAYSPPTVSPMQTADMRSFKHYILTQTTLGVGEQVFGLGERFGALNKVGQSISLWNADGGTSSDQAYKNISFWLSNKGYGIFIDHLERVELEVGSERSCRVQTSVEGQRLKWYIIYGPSPKEILSRYTTLTGKPNKVPAWSFGLWLSTSFTTEYDEKTVNGFLEGMREREIPVEVFHYDCFWMKGFQWCDFEFSEEHFPDPKGQISRLKESGLVKKVCVWINSYLGQASPVFKEAAEKGYLLKRKNGDVWQWDLWQAGVGIVDFTNPEACKWFVGCLKKLFDTGVDSIKTDFGERIPTQDVQWFDSSVDPARMHNYYSFMFNKLVFEALQDRYGKDEAVLFARSACAGTQRFPLQWGGDCESTFEAMAESLRGGISLGLCGYSFWSVDIGGFEGYPDATIYKRWVQFGLLCSHSRLHGSNSYRVPWLIDNDEKGDQGCSAVLKKFTQLKCRLMPYLYSQSMGAIQHGWPVSVRAMALEFPTDRTAWTCDQQFMLGRSLLVAPVFDENGDVEFYLPPGNWTSFWDDRVLKGPQWAKESHGCDTLPIYVRQGSILVLGKANETRTVYDWTDPGQHEVRLYEPDSETNFSMYDAEGKLVAHLGVQQEHGIWKVKGAGVDLSVRRQSRDQNY</sequence>
<dbReference type="Gene3D" id="3.20.20.80">
    <property type="entry name" value="Glycosidases"/>
    <property type="match status" value="1"/>
</dbReference>
<evidence type="ECO:0000256" key="4">
    <source>
        <dbReference type="ARBA" id="ARBA00052064"/>
    </source>
</evidence>